<protein>
    <submittedName>
        <fullName evidence="1">Uncharacterized protein</fullName>
    </submittedName>
</protein>
<name>A0A1F6WPK9_9BACT</name>
<organism evidence="1 2">
    <name type="scientific">Candidatus Nomurabacteria bacterium RIFCSPLOWO2_01_FULL_36_10b</name>
    <dbReference type="NCBI Taxonomy" id="1801766"/>
    <lineage>
        <taxon>Bacteria</taxon>
        <taxon>Candidatus Nomuraibacteriota</taxon>
    </lineage>
</organism>
<reference evidence="1 2" key="1">
    <citation type="journal article" date="2016" name="Nat. Commun.">
        <title>Thousands of microbial genomes shed light on interconnected biogeochemical processes in an aquifer system.</title>
        <authorList>
            <person name="Anantharaman K."/>
            <person name="Brown C.T."/>
            <person name="Hug L.A."/>
            <person name="Sharon I."/>
            <person name="Castelle C.J."/>
            <person name="Probst A.J."/>
            <person name="Thomas B.C."/>
            <person name="Singh A."/>
            <person name="Wilkins M.J."/>
            <person name="Karaoz U."/>
            <person name="Brodie E.L."/>
            <person name="Williams K.H."/>
            <person name="Hubbard S.S."/>
            <person name="Banfield J.F."/>
        </authorList>
    </citation>
    <scope>NUCLEOTIDE SEQUENCE [LARGE SCALE GENOMIC DNA]</scope>
</reference>
<dbReference type="STRING" id="1801766.A2997_01745"/>
<comment type="caution">
    <text evidence="1">The sequence shown here is derived from an EMBL/GenBank/DDBJ whole genome shotgun (WGS) entry which is preliminary data.</text>
</comment>
<dbReference type="Proteomes" id="UP000179448">
    <property type="component" value="Unassembled WGS sequence"/>
</dbReference>
<evidence type="ECO:0000313" key="2">
    <source>
        <dbReference type="Proteomes" id="UP000179448"/>
    </source>
</evidence>
<gene>
    <name evidence="1" type="ORF">A2997_01745</name>
</gene>
<sequence>MTEEKILEVIELYRKFFTDNGIGKADYPSNKLLAERGLGPEHCHGMLHKMEKFIEEGRIEKTFRWLGFIQGVLWSNRLFTLDDLKNHSKP</sequence>
<accession>A0A1F6WPK9</accession>
<dbReference type="EMBL" id="MFUQ01000011">
    <property type="protein sequence ID" value="OGI83813.1"/>
    <property type="molecule type" value="Genomic_DNA"/>
</dbReference>
<dbReference type="AlphaFoldDB" id="A0A1F6WPK9"/>
<evidence type="ECO:0000313" key="1">
    <source>
        <dbReference type="EMBL" id="OGI83813.1"/>
    </source>
</evidence>
<proteinExistence type="predicted"/>